<dbReference type="Proteomes" id="UP000663879">
    <property type="component" value="Unassembled WGS sequence"/>
</dbReference>
<keyword evidence="2" id="KW-1185">Reference proteome</keyword>
<organism evidence="1 2">
    <name type="scientific">Brachionus calyciflorus</name>
    <dbReference type="NCBI Taxonomy" id="104777"/>
    <lineage>
        <taxon>Eukaryota</taxon>
        <taxon>Metazoa</taxon>
        <taxon>Spiralia</taxon>
        <taxon>Gnathifera</taxon>
        <taxon>Rotifera</taxon>
        <taxon>Eurotatoria</taxon>
        <taxon>Monogononta</taxon>
        <taxon>Pseudotrocha</taxon>
        <taxon>Ploima</taxon>
        <taxon>Brachionidae</taxon>
        <taxon>Brachionus</taxon>
    </lineage>
</organism>
<dbReference type="EMBL" id="CAJNOC010006795">
    <property type="protein sequence ID" value="CAF1086087.1"/>
    <property type="molecule type" value="Genomic_DNA"/>
</dbReference>
<sequence length="200" mass="23380">KSCDCPCHRNPILKHRGLCCNQSPIKTSDLSFDKIVKRKLPFRISKKLEGQKSFHLKKDPKKDGNFRNENSIDHEHNVNDTNEQIDFKKLYESKIISEFNELIQNNSLDIKKLLDVKDGLSQLSKSGFDLQNRMDILSLRIQRYELSDDLNQTSEEVLKNYLQVKIKDIINKEIELMNKMGIESNLLKKISEYHASLIYL</sequence>
<proteinExistence type="predicted"/>
<evidence type="ECO:0000313" key="2">
    <source>
        <dbReference type="Proteomes" id="UP000663879"/>
    </source>
</evidence>
<comment type="caution">
    <text evidence="1">The sequence shown here is derived from an EMBL/GenBank/DDBJ whole genome shotgun (WGS) entry which is preliminary data.</text>
</comment>
<reference evidence="1" key="1">
    <citation type="submission" date="2021-02" db="EMBL/GenBank/DDBJ databases">
        <authorList>
            <person name="Nowell W R."/>
        </authorList>
    </citation>
    <scope>NUCLEOTIDE SEQUENCE</scope>
    <source>
        <strain evidence="1">Ploen Becks lab</strain>
    </source>
</reference>
<accession>A0A814N652</accession>
<name>A0A814N652_9BILA</name>
<evidence type="ECO:0000313" key="1">
    <source>
        <dbReference type="EMBL" id="CAF1086087.1"/>
    </source>
</evidence>
<dbReference type="AlphaFoldDB" id="A0A814N652"/>
<gene>
    <name evidence="1" type="ORF">OXX778_LOCUS20433</name>
</gene>
<protein>
    <submittedName>
        <fullName evidence="1">Uncharacterized protein</fullName>
    </submittedName>
</protein>
<feature type="non-terminal residue" evidence="1">
    <location>
        <position position="1"/>
    </location>
</feature>